<evidence type="ECO:0000256" key="5">
    <source>
        <dbReference type="ARBA" id="ARBA00022737"/>
    </source>
</evidence>
<evidence type="ECO:0000313" key="13">
    <source>
        <dbReference type="Proteomes" id="UP001177023"/>
    </source>
</evidence>
<keyword evidence="5" id="KW-0677">Repeat</keyword>
<organism evidence="12 13">
    <name type="scientific">Mesorhabditis spiculigera</name>
    <dbReference type="NCBI Taxonomy" id="96644"/>
    <lineage>
        <taxon>Eukaryota</taxon>
        <taxon>Metazoa</taxon>
        <taxon>Ecdysozoa</taxon>
        <taxon>Nematoda</taxon>
        <taxon>Chromadorea</taxon>
        <taxon>Rhabditida</taxon>
        <taxon>Rhabditina</taxon>
        <taxon>Rhabditomorpha</taxon>
        <taxon>Rhabditoidea</taxon>
        <taxon>Rhabditidae</taxon>
        <taxon>Mesorhabditinae</taxon>
        <taxon>Mesorhabditis</taxon>
    </lineage>
</organism>
<evidence type="ECO:0000256" key="8">
    <source>
        <dbReference type="ARBA" id="ARBA00023128"/>
    </source>
</evidence>
<gene>
    <name evidence="12" type="ORF">MSPICULIGERA_LOCUS16427</name>
</gene>
<evidence type="ECO:0000313" key="12">
    <source>
        <dbReference type="EMBL" id="CAJ0578166.1"/>
    </source>
</evidence>
<comment type="caution">
    <text evidence="12">The sequence shown here is derived from an EMBL/GenBank/DDBJ whole genome shotgun (WGS) entry which is preliminary data.</text>
</comment>
<feature type="repeat" description="Solcar" evidence="10">
    <location>
        <begin position="201"/>
        <end position="287"/>
    </location>
</feature>
<feature type="repeat" description="Solcar" evidence="10">
    <location>
        <begin position="10"/>
        <end position="90"/>
    </location>
</feature>
<keyword evidence="6" id="KW-0999">Mitochondrion inner membrane</keyword>
<keyword evidence="4 10" id="KW-0812">Transmembrane</keyword>
<keyword evidence="13" id="KW-1185">Reference proteome</keyword>
<dbReference type="InterPro" id="IPR023395">
    <property type="entry name" value="MCP_dom_sf"/>
</dbReference>
<comment type="similarity">
    <text evidence="2 11">Belongs to the mitochondrial carrier (TC 2.A.29) family.</text>
</comment>
<dbReference type="EMBL" id="CATQJA010002653">
    <property type="protein sequence ID" value="CAJ0578166.1"/>
    <property type="molecule type" value="Genomic_DNA"/>
</dbReference>
<evidence type="ECO:0008006" key="14">
    <source>
        <dbReference type="Google" id="ProtNLM"/>
    </source>
</evidence>
<dbReference type="AlphaFoldDB" id="A0AA36CZY7"/>
<evidence type="ECO:0000256" key="10">
    <source>
        <dbReference type="PROSITE-ProRule" id="PRU00282"/>
    </source>
</evidence>
<dbReference type="PROSITE" id="PS50920">
    <property type="entry name" value="SOLCAR"/>
    <property type="match status" value="3"/>
</dbReference>
<keyword evidence="9 10" id="KW-0472">Membrane</keyword>
<dbReference type="PANTHER" id="PTHR46131:SF1">
    <property type="entry name" value="SD08549P"/>
    <property type="match status" value="1"/>
</dbReference>
<dbReference type="GO" id="GO:0051724">
    <property type="term" value="F:NAD transmembrane transporter activity"/>
    <property type="evidence" value="ECO:0007669"/>
    <property type="project" value="TreeGrafter"/>
</dbReference>
<evidence type="ECO:0000256" key="9">
    <source>
        <dbReference type="ARBA" id="ARBA00023136"/>
    </source>
</evidence>
<evidence type="ECO:0000256" key="4">
    <source>
        <dbReference type="ARBA" id="ARBA00022692"/>
    </source>
</evidence>
<feature type="non-terminal residue" evidence="12">
    <location>
        <position position="293"/>
    </location>
</feature>
<keyword evidence="7" id="KW-1133">Transmembrane helix</keyword>
<evidence type="ECO:0000256" key="7">
    <source>
        <dbReference type="ARBA" id="ARBA00022989"/>
    </source>
</evidence>
<keyword evidence="8" id="KW-0496">Mitochondrion</keyword>
<reference evidence="12" key="1">
    <citation type="submission" date="2023-06" db="EMBL/GenBank/DDBJ databases">
        <authorList>
            <person name="Delattre M."/>
        </authorList>
    </citation>
    <scope>NUCLEOTIDE SEQUENCE</scope>
    <source>
        <strain evidence="12">AF72</strain>
    </source>
</reference>
<evidence type="ECO:0000256" key="3">
    <source>
        <dbReference type="ARBA" id="ARBA00022448"/>
    </source>
</evidence>
<dbReference type="InterPro" id="IPR018108">
    <property type="entry name" value="MCP_transmembrane"/>
</dbReference>
<evidence type="ECO:0000256" key="2">
    <source>
        <dbReference type="ARBA" id="ARBA00006375"/>
    </source>
</evidence>
<evidence type="ECO:0000256" key="11">
    <source>
        <dbReference type="RuleBase" id="RU000488"/>
    </source>
</evidence>
<keyword evidence="3 11" id="KW-0813">Transport</keyword>
<protein>
    <recommendedName>
        <fullName evidence="14">Solute carrier family 25 member 51</fullName>
    </recommendedName>
</protein>
<dbReference type="SUPFAM" id="SSF103506">
    <property type="entry name" value="Mitochondrial carrier"/>
    <property type="match status" value="1"/>
</dbReference>
<dbReference type="GO" id="GO:0005743">
    <property type="term" value="C:mitochondrial inner membrane"/>
    <property type="evidence" value="ECO:0007669"/>
    <property type="project" value="UniProtKB-SubCell"/>
</dbReference>
<name>A0AA36CZY7_9BILA</name>
<dbReference type="InterPro" id="IPR052465">
    <property type="entry name" value="Mito_NAD+_Carrier"/>
</dbReference>
<sequence>MTREKKGGAVALERELLAGWGAGAVETCLLYPANKLIFRQQLHGVKAGTAVAQMRAEGLPFLFRGLLPPLLMRSLSRALMFGLYDRFASHCTPLVKPTVPLWSPCHGSAAFLAGACEAMLCPLERVQVLLQTQAFHHKFDNTASAVRYVYSKHGLHEFWRGFSVVVARNGLSNILFFGLRVPLRDLILKLNGGSTDGTGGKRFAAEFISGAVLGASISTLFFPVNVVKNRIQSQVGGQYADGLSVLRLLLRERGSILGLYRGVHLNIGRSLIAWGITNSVYSALHRHLLALGF</sequence>
<dbReference type="Pfam" id="PF00153">
    <property type="entry name" value="Mito_carr"/>
    <property type="match status" value="3"/>
</dbReference>
<accession>A0AA36CZY7</accession>
<feature type="repeat" description="Solcar" evidence="10">
    <location>
        <begin position="101"/>
        <end position="186"/>
    </location>
</feature>
<comment type="subcellular location">
    <subcellularLocation>
        <location evidence="1">Mitochondrion inner membrane</location>
        <topology evidence="1">Multi-pass membrane protein</topology>
    </subcellularLocation>
</comment>
<dbReference type="Proteomes" id="UP001177023">
    <property type="component" value="Unassembled WGS sequence"/>
</dbReference>
<evidence type="ECO:0000256" key="1">
    <source>
        <dbReference type="ARBA" id="ARBA00004448"/>
    </source>
</evidence>
<proteinExistence type="inferred from homology"/>
<dbReference type="Gene3D" id="1.50.40.10">
    <property type="entry name" value="Mitochondrial carrier domain"/>
    <property type="match status" value="1"/>
</dbReference>
<evidence type="ECO:0000256" key="6">
    <source>
        <dbReference type="ARBA" id="ARBA00022792"/>
    </source>
</evidence>
<dbReference type="PANTHER" id="PTHR46131">
    <property type="entry name" value="SD08549P"/>
    <property type="match status" value="1"/>
</dbReference>